<reference evidence="3 4" key="2">
    <citation type="journal article" date="2011" name="Stand. Genomic Sci.">
        <title>Complete genome sequence of Paludibacter propionicigenes type strain (WB4).</title>
        <authorList>
            <person name="Gronow S."/>
            <person name="Munk C."/>
            <person name="Lapidus A."/>
            <person name="Nolan M."/>
            <person name="Lucas S."/>
            <person name="Hammon N."/>
            <person name="Deshpande S."/>
            <person name="Cheng J.F."/>
            <person name="Tapia R."/>
            <person name="Han C."/>
            <person name="Goodwin L."/>
            <person name="Pitluck S."/>
            <person name="Liolios K."/>
            <person name="Ivanova N."/>
            <person name="Mavromatis K."/>
            <person name="Mikhailova N."/>
            <person name="Pati A."/>
            <person name="Chen A."/>
            <person name="Palaniappan K."/>
            <person name="Land M."/>
            <person name="Hauser L."/>
            <person name="Chang Y.J."/>
            <person name="Jeffries C.D."/>
            <person name="Brambilla E."/>
            <person name="Rohde M."/>
            <person name="Goker M."/>
            <person name="Detter J.C."/>
            <person name="Woyke T."/>
            <person name="Bristow J."/>
            <person name="Eisen J.A."/>
            <person name="Markowitz V."/>
            <person name="Hugenholtz P."/>
            <person name="Kyrpides N.C."/>
            <person name="Klenk H.P."/>
        </authorList>
    </citation>
    <scope>NUCLEOTIDE SEQUENCE [LARGE SCALE GENOMIC DNA]</scope>
    <source>
        <strain evidence="4">DSM 17365 / JCM 13257 / WB4</strain>
    </source>
</reference>
<dbReference type="SUPFAM" id="SSF56300">
    <property type="entry name" value="Metallo-dependent phosphatases"/>
    <property type="match status" value="1"/>
</dbReference>
<dbReference type="PANTHER" id="PTHR33393:SF12">
    <property type="entry name" value="CAPSULE BIOSYNTHESIS PROTEIN CAPA"/>
    <property type="match status" value="1"/>
</dbReference>
<dbReference type="STRING" id="694427.Palpr_0735"/>
<evidence type="ECO:0000313" key="3">
    <source>
        <dbReference type="EMBL" id="ADQ78891.1"/>
    </source>
</evidence>
<dbReference type="InterPro" id="IPR029052">
    <property type="entry name" value="Metallo-depent_PP-like"/>
</dbReference>
<dbReference type="CDD" id="cd07381">
    <property type="entry name" value="MPP_CapA"/>
    <property type="match status" value="1"/>
</dbReference>
<dbReference type="AlphaFoldDB" id="E4T2E7"/>
<sequence>MKKYFLLFAFLFLYINLLHNYSNVRLFSNKKELVSLIFVGDIMGHSPQFHAAYNENTNTYNYDVCFQQVKRYIQSANFAVANLEVPIAGKPYSGFPYFSSPDELLDAIKKSGFDILQTANNHILDRGKIGLERTLVQIDRRKLHSIGSYIDGNQRNKTYPLILESNGLKLAFFNCTYGTNSIRVVKPNLINYIDTLEIIEDIEKANKLGADVRIMTVHWGNENELKANVVQRSLAKFFVNHGINLVVGSHPHVIQNAEIMRNKDGKQVPVFYSLGNFISNQRESNNKGGLMLKVDINSHSKKITSVSYLPVYVHRGRLNGDFQFHLIPTIDFEKNPSAFALNKEDSASLIQFDIKTRDRLSNIKLIQ</sequence>
<proteinExistence type="inferred from homology"/>
<feature type="domain" description="Capsule synthesis protein CapA" evidence="2">
    <location>
        <begin position="35"/>
        <end position="281"/>
    </location>
</feature>
<gene>
    <name evidence="3" type="ordered locus">Palpr_0735</name>
</gene>
<protein>
    <submittedName>
        <fullName evidence="3">Capsule synthesis protein, CapA</fullName>
    </submittedName>
</protein>
<dbReference type="eggNOG" id="COG2843">
    <property type="taxonomic scope" value="Bacteria"/>
</dbReference>
<dbReference type="InterPro" id="IPR019079">
    <property type="entry name" value="Capsule_synth_CapA"/>
</dbReference>
<evidence type="ECO:0000313" key="4">
    <source>
        <dbReference type="Proteomes" id="UP000008718"/>
    </source>
</evidence>
<comment type="similarity">
    <text evidence="1">Belongs to the CapA family.</text>
</comment>
<dbReference type="OrthoDB" id="9810906at2"/>
<dbReference type="Pfam" id="PF09587">
    <property type="entry name" value="PGA_cap"/>
    <property type="match status" value="1"/>
</dbReference>
<name>E4T2E7_PALPW</name>
<accession>E4T2E7</accession>
<dbReference type="PANTHER" id="PTHR33393">
    <property type="entry name" value="POLYGLUTAMINE SYNTHESIS ACCESSORY PROTEIN RV0574C-RELATED"/>
    <property type="match status" value="1"/>
</dbReference>
<dbReference type="EMBL" id="CP002345">
    <property type="protein sequence ID" value="ADQ78891.1"/>
    <property type="molecule type" value="Genomic_DNA"/>
</dbReference>
<evidence type="ECO:0000259" key="2">
    <source>
        <dbReference type="SMART" id="SM00854"/>
    </source>
</evidence>
<dbReference type="SMART" id="SM00854">
    <property type="entry name" value="PGA_cap"/>
    <property type="match status" value="1"/>
</dbReference>
<dbReference type="RefSeq" id="WP_013444260.1">
    <property type="nucleotide sequence ID" value="NC_014734.1"/>
</dbReference>
<keyword evidence="4" id="KW-1185">Reference proteome</keyword>
<reference key="1">
    <citation type="submission" date="2010-11" db="EMBL/GenBank/DDBJ databases">
        <title>The complete genome of Paludibacter propionicigenes DSM 17365.</title>
        <authorList>
            <consortium name="US DOE Joint Genome Institute (JGI-PGF)"/>
            <person name="Lucas S."/>
            <person name="Copeland A."/>
            <person name="Lapidus A."/>
            <person name="Bruce D."/>
            <person name="Goodwin L."/>
            <person name="Pitluck S."/>
            <person name="Kyrpides N."/>
            <person name="Mavromatis K."/>
            <person name="Ivanova N."/>
            <person name="Munk A.C."/>
            <person name="Brettin T."/>
            <person name="Detter J.C."/>
            <person name="Han C."/>
            <person name="Tapia R."/>
            <person name="Land M."/>
            <person name="Hauser L."/>
            <person name="Markowitz V."/>
            <person name="Cheng J.-F."/>
            <person name="Hugenholtz P."/>
            <person name="Woyke T."/>
            <person name="Wu D."/>
            <person name="Gronow S."/>
            <person name="Wellnitz S."/>
            <person name="Brambilla E."/>
            <person name="Klenk H.-P."/>
            <person name="Eisen J.A."/>
        </authorList>
    </citation>
    <scope>NUCLEOTIDE SEQUENCE</scope>
    <source>
        <strain>WB4</strain>
    </source>
</reference>
<evidence type="ECO:0000256" key="1">
    <source>
        <dbReference type="ARBA" id="ARBA00005662"/>
    </source>
</evidence>
<dbReference type="Gene3D" id="3.60.21.10">
    <property type="match status" value="1"/>
</dbReference>
<organism evidence="3 4">
    <name type="scientific">Paludibacter propionicigenes (strain DSM 17365 / JCM 13257 / WB4)</name>
    <dbReference type="NCBI Taxonomy" id="694427"/>
    <lineage>
        <taxon>Bacteria</taxon>
        <taxon>Pseudomonadati</taxon>
        <taxon>Bacteroidota</taxon>
        <taxon>Bacteroidia</taxon>
        <taxon>Bacteroidales</taxon>
        <taxon>Paludibacteraceae</taxon>
        <taxon>Paludibacter</taxon>
    </lineage>
</organism>
<dbReference type="Proteomes" id="UP000008718">
    <property type="component" value="Chromosome"/>
</dbReference>
<dbReference type="HOGENOM" id="CLU_038823_0_0_10"/>
<dbReference type="InterPro" id="IPR052169">
    <property type="entry name" value="CW_Biosynth-Accessory"/>
</dbReference>
<dbReference type="KEGG" id="ppn:Palpr_0735"/>